<dbReference type="NCBIfam" id="TIGR01131">
    <property type="entry name" value="ATP_synt_6_or_A"/>
    <property type="match status" value="1"/>
</dbReference>
<comment type="similarity">
    <text evidence="2 11 12">Belongs to the ATPase A chain family.</text>
</comment>
<comment type="function">
    <text evidence="11 12">Key component of the proton channel; it plays a direct role in the translocation of protons across the membrane.</text>
</comment>
<organism evidence="13 14">
    <name type="scientific">Candidatus Beckwithbacteria bacterium CG10_big_fil_rev_8_21_14_0_10_34_10</name>
    <dbReference type="NCBI Taxonomy" id="1974495"/>
    <lineage>
        <taxon>Bacteria</taxon>
        <taxon>Candidatus Beckwithiibacteriota</taxon>
    </lineage>
</organism>
<evidence type="ECO:0000256" key="1">
    <source>
        <dbReference type="ARBA" id="ARBA00004141"/>
    </source>
</evidence>
<keyword evidence="3 11" id="KW-0813">Transport</keyword>
<keyword evidence="10 11" id="KW-0066">ATP synthesis</keyword>
<keyword evidence="9 11" id="KW-0472">Membrane</keyword>
<dbReference type="SUPFAM" id="SSF81336">
    <property type="entry name" value="F1F0 ATP synthase subunit A"/>
    <property type="match status" value="1"/>
</dbReference>
<feature type="transmembrane region" description="Helical" evidence="11">
    <location>
        <begin position="221"/>
        <end position="242"/>
    </location>
</feature>
<dbReference type="GO" id="GO:0045259">
    <property type="term" value="C:proton-transporting ATP synthase complex"/>
    <property type="evidence" value="ECO:0007669"/>
    <property type="project" value="UniProtKB-KW"/>
</dbReference>
<keyword evidence="8 11" id="KW-0406">Ion transport</keyword>
<evidence type="ECO:0000313" key="14">
    <source>
        <dbReference type="Proteomes" id="UP000230093"/>
    </source>
</evidence>
<keyword evidence="4 11" id="KW-0138">CF(0)</keyword>
<dbReference type="Pfam" id="PF00119">
    <property type="entry name" value="ATP-synt_A"/>
    <property type="match status" value="1"/>
</dbReference>
<feature type="transmembrane region" description="Helical" evidence="11">
    <location>
        <begin position="81"/>
        <end position="108"/>
    </location>
</feature>
<dbReference type="PROSITE" id="PS00449">
    <property type="entry name" value="ATPASE_A"/>
    <property type="match status" value="1"/>
</dbReference>
<dbReference type="InterPro" id="IPR035908">
    <property type="entry name" value="F0_ATP_A_sf"/>
</dbReference>
<evidence type="ECO:0000256" key="9">
    <source>
        <dbReference type="ARBA" id="ARBA00023136"/>
    </source>
</evidence>
<dbReference type="GO" id="GO:0005886">
    <property type="term" value="C:plasma membrane"/>
    <property type="evidence" value="ECO:0007669"/>
    <property type="project" value="UniProtKB-SubCell"/>
</dbReference>
<evidence type="ECO:0000256" key="8">
    <source>
        <dbReference type="ARBA" id="ARBA00023065"/>
    </source>
</evidence>
<dbReference type="HAMAP" id="MF_01393">
    <property type="entry name" value="ATP_synth_a_bact"/>
    <property type="match status" value="1"/>
</dbReference>
<evidence type="ECO:0000256" key="10">
    <source>
        <dbReference type="ARBA" id="ARBA00023310"/>
    </source>
</evidence>
<dbReference type="EMBL" id="PEZT01000019">
    <property type="protein sequence ID" value="PIS09095.1"/>
    <property type="molecule type" value="Genomic_DNA"/>
</dbReference>
<comment type="caution">
    <text evidence="13">The sequence shown here is derived from an EMBL/GenBank/DDBJ whole genome shotgun (WGS) entry which is preliminary data.</text>
</comment>
<name>A0A2H0W953_9BACT</name>
<dbReference type="InterPro" id="IPR000568">
    <property type="entry name" value="ATP_synth_F0_asu"/>
</dbReference>
<evidence type="ECO:0000256" key="12">
    <source>
        <dbReference type="RuleBase" id="RU000483"/>
    </source>
</evidence>
<sequence>MSELHVAIEAEKIFSFFGFPVTNSFLCTLSLSLLFILFAFWYKKQDLKKKPSRGKLIIDMILEGLLSFFKDVAGPKTYEFFPLLGTFFFFIIFANWFGLLPGMGSIGLDVIHENEKHFIPFFRGPTADLNTTLALALITAFMAQFYGFKHLGVKAYLSKFFNFSNPLYTFVGFLELISEFSRIISYAFRLFGNIFAGEVLLAVMGYLIPFLAPLPFLGLEVFVGFIQALVFTMLSLVFWSIATEHHDSNHEEKDEVEILKKNDSFSEENINKENLAFSK</sequence>
<feature type="transmembrane region" description="Helical" evidence="11">
    <location>
        <begin position="190"/>
        <end position="209"/>
    </location>
</feature>
<dbReference type="InterPro" id="IPR045082">
    <property type="entry name" value="ATP_syn_F0_a_bact/chloroplast"/>
</dbReference>
<dbReference type="Proteomes" id="UP000230093">
    <property type="component" value="Unassembled WGS sequence"/>
</dbReference>
<evidence type="ECO:0000256" key="4">
    <source>
        <dbReference type="ARBA" id="ARBA00022547"/>
    </source>
</evidence>
<feature type="transmembrane region" description="Helical" evidence="11">
    <location>
        <begin position="129"/>
        <end position="148"/>
    </location>
</feature>
<dbReference type="InterPro" id="IPR023011">
    <property type="entry name" value="ATP_synth_F0_asu_AS"/>
</dbReference>
<evidence type="ECO:0000313" key="13">
    <source>
        <dbReference type="EMBL" id="PIS09095.1"/>
    </source>
</evidence>
<protein>
    <recommendedName>
        <fullName evidence="11 12">ATP synthase subunit a</fullName>
    </recommendedName>
    <alternativeName>
        <fullName evidence="11">ATP synthase F0 sector subunit a</fullName>
    </alternativeName>
    <alternativeName>
        <fullName evidence="11">F-ATPase subunit 6</fullName>
    </alternativeName>
</protein>
<dbReference type="GO" id="GO:0046933">
    <property type="term" value="F:proton-transporting ATP synthase activity, rotational mechanism"/>
    <property type="evidence" value="ECO:0007669"/>
    <property type="project" value="UniProtKB-UniRule"/>
</dbReference>
<reference evidence="14" key="1">
    <citation type="submission" date="2017-09" db="EMBL/GenBank/DDBJ databases">
        <title>Depth-based differentiation of microbial function through sediment-hosted aquifers and enrichment of novel symbionts in the deep terrestrial subsurface.</title>
        <authorList>
            <person name="Probst A.J."/>
            <person name="Ladd B."/>
            <person name="Jarett J.K."/>
            <person name="Geller-Mcgrath D.E."/>
            <person name="Sieber C.M.K."/>
            <person name="Emerson J.B."/>
            <person name="Anantharaman K."/>
            <person name="Thomas B.C."/>
            <person name="Malmstrom R."/>
            <person name="Stieglmeier M."/>
            <person name="Klingl A."/>
            <person name="Woyke T."/>
            <person name="Ryan C.M."/>
            <person name="Banfield J.F."/>
        </authorList>
    </citation>
    <scope>NUCLEOTIDE SEQUENCE [LARGE SCALE GENOMIC DNA]</scope>
</reference>
<dbReference type="PANTHER" id="PTHR42823:SF3">
    <property type="entry name" value="ATP SYNTHASE SUBUNIT A, CHLOROPLASTIC"/>
    <property type="match status" value="1"/>
</dbReference>
<feature type="transmembrane region" description="Helical" evidence="11">
    <location>
        <begin position="21"/>
        <end position="42"/>
    </location>
</feature>
<evidence type="ECO:0000256" key="2">
    <source>
        <dbReference type="ARBA" id="ARBA00006810"/>
    </source>
</evidence>
<keyword evidence="5 11" id="KW-0812">Transmembrane</keyword>
<dbReference type="CDD" id="cd00310">
    <property type="entry name" value="ATP-synt_Fo_a_6"/>
    <property type="match status" value="1"/>
</dbReference>
<keyword evidence="6 11" id="KW-0375">Hydrogen ion transport</keyword>
<dbReference type="PRINTS" id="PR00123">
    <property type="entry name" value="ATPASEA"/>
</dbReference>
<evidence type="ECO:0000256" key="6">
    <source>
        <dbReference type="ARBA" id="ARBA00022781"/>
    </source>
</evidence>
<dbReference type="PANTHER" id="PTHR42823">
    <property type="entry name" value="ATP SYNTHASE SUBUNIT A, CHLOROPLASTIC"/>
    <property type="match status" value="1"/>
</dbReference>
<keyword evidence="11" id="KW-1003">Cell membrane</keyword>
<accession>A0A2H0W953</accession>
<evidence type="ECO:0000256" key="11">
    <source>
        <dbReference type="HAMAP-Rule" id="MF_01393"/>
    </source>
</evidence>
<comment type="subcellular location">
    <subcellularLocation>
        <location evidence="11 12">Cell membrane</location>
        <topology evidence="11 12">Multi-pass membrane protein</topology>
    </subcellularLocation>
    <subcellularLocation>
        <location evidence="1">Membrane</location>
        <topology evidence="1">Multi-pass membrane protein</topology>
    </subcellularLocation>
</comment>
<gene>
    <name evidence="11 13" type="primary">atpB</name>
    <name evidence="13" type="ORF">COT75_03230</name>
</gene>
<evidence type="ECO:0000256" key="7">
    <source>
        <dbReference type="ARBA" id="ARBA00022989"/>
    </source>
</evidence>
<evidence type="ECO:0000256" key="5">
    <source>
        <dbReference type="ARBA" id="ARBA00022692"/>
    </source>
</evidence>
<proteinExistence type="inferred from homology"/>
<keyword evidence="7 11" id="KW-1133">Transmembrane helix</keyword>
<dbReference type="AlphaFoldDB" id="A0A2H0W953"/>
<dbReference type="Gene3D" id="1.20.120.220">
    <property type="entry name" value="ATP synthase, F0 complex, subunit A"/>
    <property type="match status" value="1"/>
</dbReference>
<dbReference type="GO" id="GO:0042777">
    <property type="term" value="P:proton motive force-driven plasma membrane ATP synthesis"/>
    <property type="evidence" value="ECO:0007669"/>
    <property type="project" value="TreeGrafter"/>
</dbReference>
<evidence type="ECO:0000256" key="3">
    <source>
        <dbReference type="ARBA" id="ARBA00022448"/>
    </source>
</evidence>